<protein>
    <submittedName>
        <fullName evidence="1">Uncharacterized protein</fullName>
    </submittedName>
</protein>
<dbReference type="EMBL" id="CP017599">
    <property type="protein sequence ID" value="AOX01943.1"/>
    <property type="molecule type" value="Genomic_DNA"/>
</dbReference>
<evidence type="ECO:0000313" key="1">
    <source>
        <dbReference type="EMBL" id="AOX01943.1"/>
    </source>
</evidence>
<dbReference type="AlphaFoldDB" id="A0A1D8TWM5"/>
<dbReference type="Proteomes" id="UP000177870">
    <property type="component" value="Chromosome"/>
</dbReference>
<reference evidence="2" key="1">
    <citation type="submission" date="2016-10" db="EMBL/GenBank/DDBJ databases">
        <title>Comparative genomics uncovers the prolific and rare metabolic potential of the cyanobacterial genus Moorea.</title>
        <authorList>
            <person name="Leao T."/>
            <person name="Castelao G."/>
            <person name="Korobeynikov A."/>
            <person name="Monroe E.A."/>
            <person name="Podell S."/>
            <person name="Glukhov E."/>
            <person name="Allen E."/>
            <person name="Gerwick W.H."/>
            <person name="Gerwick L."/>
        </authorList>
    </citation>
    <scope>NUCLEOTIDE SEQUENCE [LARGE SCALE GENOMIC DNA]</scope>
    <source>
        <strain evidence="2">PAL-8-15-08-1</strain>
    </source>
</reference>
<evidence type="ECO:0000313" key="2">
    <source>
        <dbReference type="Proteomes" id="UP000177870"/>
    </source>
</evidence>
<gene>
    <name evidence="1" type="ORF">BJP34_23165</name>
</gene>
<name>A0A1D8TWM5_9CYAN</name>
<proteinExistence type="predicted"/>
<dbReference type="STRING" id="1458985.BJP34_23165"/>
<accession>A0A1D8TWM5</accession>
<sequence>MLQGLEYHWVRAGSQGGFTIVYWEWGDGEMGRWGDGENCNRSNGQDACSTKMAILEKYYYQTRSWQLLEIAAYRNSGQQLRGTLSENYFGASVYYLLLPIPNFKFPILIGYWWALPI</sequence>
<dbReference type="KEGG" id="mpro:BJP34_23165"/>
<organism evidence="1 2">
    <name type="scientific">Moorena producens PAL-8-15-08-1</name>
    <dbReference type="NCBI Taxonomy" id="1458985"/>
    <lineage>
        <taxon>Bacteria</taxon>
        <taxon>Bacillati</taxon>
        <taxon>Cyanobacteriota</taxon>
        <taxon>Cyanophyceae</taxon>
        <taxon>Coleofasciculales</taxon>
        <taxon>Coleofasciculaceae</taxon>
        <taxon>Moorena</taxon>
    </lineage>
</organism>